<feature type="compositionally biased region" description="Basic and acidic residues" evidence="1">
    <location>
        <begin position="34"/>
        <end position="43"/>
    </location>
</feature>
<feature type="compositionally biased region" description="Basic and acidic residues" evidence="1">
    <location>
        <begin position="89"/>
        <end position="101"/>
    </location>
</feature>
<evidence type="ECO:0000313" key="2">
    <source>
        <dbReference type="EMBL" id="CAE7714327.1"/>
    </source>
</evidence>
<dbReference type="Proteomes" id="UP000601435">
    <property type="component" value="Unassembled WGS sequence"/>
</dbReference>
<dbReference type="AlphaFoldDB" id="A0A812WYI3"/>
<comment type="caution">
    <text evidence="2">The sequence shown here is derived from an EMBL/GenBank/DDBJ whole genome shotgun (WGS) entry which is preliminary data.</text>
</comment>
<feature type="compositionally biased region" description="Basic and acidic residues" evidence="1">
    <location>
        <begin position="111"/>
        <end position="121"/>
    </location>
</feature>
<evidence type="ECO:0000256" key="1">
    <source>
        <dbReference type="SAM" id="MobiDB-lite"/>
    </source>
</evidence>
<accession>A0A812WYI3</accession>
<name>A0A812WYI3_9DINO</name>
<organism evidence="2 3">
    <name type="scientific">Symbiodinium necroappetens</name>
    <dbReference type="NCBI Taxonomy" id="1628268"/>
    <lineage>
        <taxon>Eukaryota</taxon>
        <taxon>Sar</taxon>
        <taxon>Alveolata</taxon>
        <taxon>Dinophyceae</taxon>
        <taxon>Suessiales</taxon>
        <taxon>Symbiodiniaceae</taxon>
        <taxon>Symbiodinium</taxon>
    </lineage>
</organism>
<feature type="compositionally biased region" description="Low complexity" evidence="1">
    <location>
        <begin position="122"/>
        <end position="139"/>
    </location>
</feature>
<gene>
    <name evidence="2" type="ORF">SNEC2469_LOCUS20590</name>
</gene>
<protein>
    <submittedName>
        <fullName evidence="2">Uncharacterized protein</fullName>
    </submittedName>
</protein>
<feature type="compositionally biased region" description="Basic and acidic residues" evidence="1">
    <location>
        <begin position="53"/>
        <end position="74"/>
    </location>
</feature>
<evidence type="ECO:0000313" key="3">
    <source>
        <dbReference type="Proteomes" id="UP000601435"/>
    </source>
</evidence>
<feature type="compositionally biased region" description="Low complexity" evidence="1">
    <location>
        <begin position="150"/>
        <end position="163"/>
    </location>
</feature>
<proteinExistence type="predicted"/>
<feature type="region of interest" description="Disordered" evidence="1">
    <location>
        <begin position="1"/>
        <end position="163"/>
    </location>
</feature>
<sequence length="163" mass="16730">MSRSVEGHVDVSKSVDEGRPRPERDVAKVATESGRPDLCKGIEEGESTGRPSSEGKADMRAISEGKALADKDAAPEDVAVPTGSAEGNRSTDDGSRDDVRVNDGGASPSNKESENVDDKDITSVTSAVTPVATPAAVSPIRTVSETPQVAPATTISASTTPVQ</sequence>
<dbReference type="EMBL" id="CAJNJA010035986">
    <property type="protein sequence ID" value="CAE7714327.1"/>
    <property type="molecule type" value="Genomic_DNA"/>
</dbReference>
<feature type="non-terminal residue" evidence="2">
    <location>
        <position position="1"/>
    </location>
</feature>
<reference evidence="2" key="1">
    <citation type="submission" date="2021-02" db="EMBL/GenBank/DDBJ databases">
        <authorList>
            <person name="Dougan E. K."/>
            <person name="Rhodes N."/>
            <person name="Thang M."/>
            <person name="Chan C."/>
        </authorList>
    </citation>
    <scope>NUCLEOTIDE SEQUENCE</scope>
</reference>
<keyword evidence="3" id="KW-1185">Reference proteome</keyword>
<feature type="compositionally biased region" description="Basic and acidic residues" evidence="1">
    <location>
        <begin position="1"/>
        <end position="27"/>
    </location>
</feature>